<evidence type="ECO:0000313" key="3">
    <source>
        <dbReference type="Proteomes" id="UP000002425"/>
    </source>
</evidence>
<evidence type="ECO:0000259" key="1">
    <source>
        <dbReference type="PROSITE" id="PS51340"/>
    </source>
</evidence>
<dbReference type="PANTHER" id="PTHR30212">
    <property type="entry name" value="PROTEIN YIIM"/>
    <property type="match status" value="1"/>
</dbReference>
<feature type="domain" description="MOSC" evidence="1">
    <location>
        <begin position="60"/>
        <end position="215"/>
    </location>
</feature>
<gene>
    <name evidence="2" type="ordered locus">Pcryo_0213</name>
</gene>
<dbReference type="Pfam" id="PF03473">
    <property type="entry name" value="MOSC"/>
    <property type="match status" value="1"/>
</dbReference>
<dbReference type="STRING" id="335284.Pcryo_0213"/>
<dbReference type="PROSITE" id="PS51340">
    <property type="entry name" value="MOSC"/>
    <property type="match status" value="1"/>
</dbReference>
<proteinExistence type="predicted"/>
<dbReference type="GO" id="GO:0030170">
    <property type="term" value="F:pyridoxal phosphate binding"/>
    <property type="evidence" value="ECO:0007669"/>
    <property type="project" value="InterPro"/>
</dbReference>
<reference evidence="2" key="1">
    <citation type="submission" date="2006-03" db="EMBL/GenBank/DDBJ databases">
        <title>Complete sequence of chromosome of Psychrobacter cryohalolentis K5.</title>
        <authorList>
            <consortium name="US DOE Joint Genome Institute"/>
            <person name="Copeland A."/>
            <person name="Lucas S."/>
            <person name="Lapidus A."/>
            <person name="Barry K."/>
            <person name="Detter J.C."/>
            <person name="Glavina del Rio T."/>
            <person name="Hammon N."/>
            <person name="Israni S."/>
            <person name="Dalin E."/>
            <person name="Tice H."/>
            <person name="Pitluck S."/>
            <person name="Brettin T."/>
            <person name="Bruce D."/>
            <person name="Han C."/>
            <person name="Tapia R."/>
            <person name="Sims D.R."/>
            <person name="Gilna P."/>
            <person name="Schmutz J."/>
            <person name="Larimer F."/>
            <person name="Land M."/>
            <person name="Hauser L."/>
            <person name="Kyrpides N."/>
            <person name="Kim E."/>
            <person name="Richardson P."/>
        </authorList>
    </citation>
    <scope>NUCLEOTIDE SEQUENCE</scope>
    <source>
        <strain evidence="2">K5</strain>
    </source>
</reference>
<dbReference type="RefSeq" id="WP_011512586.1">
    <property type="nucleotide sequence ID" value="NC_007969.1"/>
</dbReference>
<name>Q1QEA6_PSYCK</name>
<dbReference type="GO" id="GO:0003824">
    <property type="term" value="F:catalytic activity"/>
    <property type="evidence" value="ECO:0007669"/>
    <property type="project" value="InterPro"/>
</dbReference>
<organism evidence="2 3">
    <name type="scientific">Psychrobacter cryohalolentis (strain ATCC BAA-1226 / DSM 17306 / VKM B-2378 / K5)</name>
    <dbReference type="NCBI Taxonomy" id="335284"/>
    <lineage>
        <taxon>Bacteria</taxon>
        <taxon>Pseudomonadati</taxon>
        <taxon>Pseudomonadota</taxon>
        <taxon>Gammaproteobacteria</taxon>
        <taxon>Moraxellales</taxon>
        <taxon>Moraxellaceae</taxon>
        <taxon>Psychrobacter</taxon>
    </lineage>
</organism>
<keyword evidence="3" id="KW-1185">Reference proteome</keyword>
<dbReference type="Gene3D" id="2.40.33.20">
    <property type="entry name" value="PK beta-barrel domain-like"/>
    <property type="match status" value="1"/>
</dbReference>
<dbReference type="PANTHER" id="PTHR30212:SF2">
    <property type="entry name" value="PROTEIN YIIM"/>
    <property type="match status" value="1"/>
</dbReference>
<dbReference type="EMBL" id="CP000323">
    <property type="protein sequence ID" value="ABE73997.1"/>
    <property type="molecule type" value="Genomic_DNA"/>
</dbReference>
<dbReference type="Proteomes" id="UP000002425">
    <property type="component" value="Chromosome"/>
</dbReference>
<dbReference type="HOGENOM" id="CLU_082566_1_1_6"/>
<protein>
    <recommendedName>
        <fullName evidence="1">MOSC domain-containing protein</fullName>
    </recommendedName>
</protein>
<dbReference type="InterPro" id="IPR005302">
    <property type="entry name" value="MoCF_Sase_C"/>
</dbReference>
<accession>Q1QEA6</accession>
<dbReference type="InterPro" id="IPR011037">
    <property type="entry name" value="Pyrv_Knase-like_insert_dom_sf"/>
</dbReference>
<dbReference type="SUPFAM" id="SSF50800">
    <property type="entry name" value="PK beta-barrel domain-like"/>
    <property type="match status" value="1"/>
</dbReference>
<sequence length="266" mass="29564">MNLEPMNIQPINSKTIASSSQKNTADFNQTLPLHIATLTCVRAGKAMPFTREEMSAIDKAPIKAHVAVNFMGLTTDEQADRRHHGGPLKAVHQLATATYDKINAEFSLKVRVGTLGENLTTEAVNGLLEMTEATVCIGDVFQYGQDESIDGNGGDSVQLRIVQPRRPCYKINDQIGQFTKVPNIASWVSKQGIAGWYFQVVRDGMISADLPVYLIERPYPFATLEKLWQLSNSKEKFAAEVIEPWLAIECLEESWKKVLAKKIKKG</sequence>
<dbReference type="eggNOG" id="COG2258">
    <property type="taxonomic scope" value="Bacteria"/>
</dbReference>
<evidence type="ECO:0000313" key="2">
    <source>
        <dbReference type="EMBL" id="ABE73997.1"/>
    </source>
</evidence>
<dbReference type="GO" id="GO:0030151">
    <property type="term" value="F:molybdenum ion binding"/>
    <property type="evidence" value="ECO:0007669"/>
    <property type="project" value="InterPro"/>
</dbReference>
<dbReference type="InterPro" id="IPR052353">
    <property type="entry name" value="Benzoxazolinone_Detox_Enz"/>
</dbReference>
<dbReference type="KEGG" id="pcr:Pcryo_0213"/>
<dbReference type="AlphaFoldDB" id="Q1QEA6"/>